<keyword evidence="2" id="KW-0812">Transmembrane</keyword>
<dbReference type="SUPFAM" id="SSF54106">
    <property type="entry name" value="LysM domain"/>
    <property type="match status" value="4"/>
</dbReference>
<dbReference type="PROSITE" id="PS51782">
    <property type="entry name" value="LYSM"/>
    <property type="match status" value="4"/>
</dbReference>
<dbReference type="EMBL" id="JBHTIZ010000004">
    <property type="protein sequence ID" value="MFD0982897.1"/>
    <property type="molecule type" value="Genomic_DNA"/>
</dbReference>
<sequence length="691" mass="77366">MRNFIVSLYVAFSISCSLFAQDNSFTKHTVSKGETIKEIATKYKVTPYDIYKINPDSQTGLNENDVLLIPTVAQKETVLKQESKPVSEIASKPKVSNSNPKTHTAKPKENLYSISRDYNVSVDDLKSLNEVALKDGLKIGQVIKIPSGEATAITESKPVIAEIPVVKKVAKEPIVSKAEKAIYHIVEPKETKFGIAKKYGITVQELEERNPEIVSNLTIGFKLLISGDETKKAVVIQEVQKPKPVIKEIIQQETVVTEVIRTQKFNGFANYEVKPKETLYSLSQSFNISQEELMTLNPTLKDGVRIGMILKVPGKGKIVNLSNSNAKFSDLTKTINAKDKKQLVLLLPFNASKIQGDTLKTIGVRLKKDAFLNMTLDFYSGALMAIDSAKTLGLNVEVKIFDSEESKLTSNVVNVVKNNNLQEANAVIGPFYQQYVEKVAELLNDANVPVISPLSKEIGKSYSNLYQAMPPSDFTKTAMFDFMMAKGANIIVVSDPKKIANKEFITKKYPSAKFVPFTETGALDIITFKTLFVKDKMNYVVMDSERTGMILSTTNVLLNELVNFQLQLVIIEPNGTLDFEEISMKRLTILKMLYPSLTRENDSPEAVIFENQYKEKNKVFPSQFATRGFDITFDTLLRLSQGKSFEVSANEDKTEQIESKFEYSKKNSEGYTNKGVYIMEFQEDLSVKQVN</sequence>
<evidence type="ECO:0000256" key="1">
    <source>
        <dbReference type="ARBA" id="ARBA00004370"/>
    </source>
</evidence>
<dbReference type="Pfam" id="PF01476">
    <property type="entry name" value="LysM"/>
    <property type="match status" value="4"/>
</dbReference>
<dbReference type="RefSeq" id="WP_379755061.1">
    <property type="nucleotide sequence ID" value="NZ_JBHSYB010000016.1"/>
</dbReference>
<keyword evidence="6" id="KW-0732">Signal</keyword>
<feature type="domain" description="LysM" evidence="7">
    <location>
        <begin position="26"/>
        <end position="69"/>
    </location>
</feature>
<comment type="subcellular location">
    <subcellularLocation>
        <location evidence="1">Membrane</location>
    </subcellularLocation>
</comment>
<dbReference type="CDD" id="cd00118">
    <property type="entry name" value="LysM"/>
    <property type="match status" value="4"/>
</dbReference>
<evidence type="ECO:0000256" key="5">
    <source>
        <dbReference type="SAM" id="MobiDB-lite"/>
    </source>
</evidence>
<feature type="region of interest" description="Disordered" evidence="5">
    <location>
        <begin position="83"/>
        <end position="108"/>
    </location>
</feature>
<evidence type="ECO:0000256" key="4">
    <source>
        <dbReference type="ARBA" id="ARBA00023136"/>
    </source>
</evidence>
<accession>A0ABW3IXI5</accession>
<feature type="domain" description="LysM" evidence="7">
    <location>
        <begin position="101"/>
        <end position="145"/>
    </location>
</feature>
<evidence type="ECO:0000259" key="7">
    <source>
        <dbReference type="PROSITE" id="PS51782"/>
    </source>
</evidence>
<dbReference type="Gene3D" id="3.10.350.10">
    <property type="entry name" value="LysM domain"/>
    <property type="match status" value="4"/>
</dbReference>
<evidence type="ECO:0000256" key="3">
    <source>
        <dbReference type="ARBA" id="ARBA00022989"/>
    </source>
</evidence>
<evidence type="ECO:0000256" key="6">
    <source>
        <dbReference type="SAM" id="SignalP"/>
    </source>
</evidence>
<feature type="signal peptide" evidence="6">
    <location>
        <begin position="1"/>
        <end position="20"/>
    </location>
</feature>
<gene>
    <name evidence="8" type="ORF">ACFQ0S_00265</name>
</gene>
<dbReference type="Pfam" id="PF01094">
    <property type="entry name" value="ANF_receptor"/>
    <property type="match status" value="1"/>
</dbReference>
<dbReference type="InterPro" id="IPR018392">
    <property type="entry name" value="LysM"/>
</dbReference>
<dbReference type="PANTHER" id="PTHR33734:SF22">
    <property type="entry name" value="MEMBRANE-BOUND LYTIC MUREIN TRANSGLYCOSYLASE D"/>
    <property type="match status" value="1"/>
</dbReference>
<dbReference type="InterPro" id="IPR036779">
    <property type="entry name" value="LysM_dom_sf"/>
</dbReference>
<protein>
    <submittedName>
        <fullName evidence="8">LysM peptidoglycan-binding domain-containing protein</fullName>
    </submittedName>
</protein>
<feature type="domain" description="LysM" evidence="7">
    <location>
        <begin position="182"/>
        <end position="225"/>
    </location>
</feature>
<keyword evidence="9" id="KW-1185">Reference proteome</keyword>
<keyword evidence="4" id="KW-0472">Membrane</keyword>
<comment type="caution">
    <text evidence="8">The sequence shown here is derived from an EMBL/GenBank/DDBJ whole genome shotgun (WGS) entry which is preliminary data.</text>
</comment>
<keyword evidence="3" id="KW-1133">Transmembrane helix</keyword>
<dbReference type="InterPro" id="IPR028082">
    <property type="entry name" value="Peripla_BP_I"/>
</dbReference>
<feature type="domain" description="LysM" evidence="7">
    <location>
        <begin position="269"/>
        <end position="312"/>
    </location>
</feature>
<dbReference type="Proteomes" id="UP001597051">
    <property type="component" value="Unassembled WGS sequence"/>
</dbReference>
<proteinExistence type="predicted"/>
<reference evidence="9" key="1">
    <citation type="journal article" date="2019" name="Int. J. Syst. Evol. Microbiol.">
        <title>The Global Catalogue of Microorganisms (GCM) 10K type strain sequencing project: providing services to taxonomists for standard genome sequencing and annotation.</title>
        <authorList>
            <consortium name="The Broad Institute Genomics Platform"/>
            <consortium name="The Broad Institute Genome Sequencing Center for Infectious Disease"/>
            <person name="Wu L."/>
            <person name="Ma J."/>
        </authorList>
    </citation>
    <scope>NUCLEOTIDE SEQUENCE [LARGE SCALE GENOMIC DNA]</scope>
    <source>
        <strain evidence="9">CECT 7649</strain>
    </source>
</reference>
<dbReference type="SMART" id="SM00257">
    <property type="entry name" value="LysM"/>
    <property type="match status" value="4"/>
</dbReference>
<dbReference type="Gene3D" id="3.40.50.2300">
    <property type="match status" value="1"/>
</dbReference>
<evidence type="ECO:0000313" key="9">
    <source>
        <dbReference type="Proteomes" id="UP001597051"/>
    </source>
</evidence>
<dbReference type="InterPro" id="IPR001828">
    <property type="entry name" value="ANF_lig-bd_rcpt"/>
</dbReference>
<organism evidence="8 9">
    <name type="scientific">Flavobacterium myungsuense</name>
    <dbReference type="NCBI Taxonomy" id="651823"/>
    <lineage>
        <taxon>Bacteria</taxon>
        <taxon>Pseudomonadati</taxon>
        <taxon>Bacteroidota</taxon>
        <taxon>Flavobacteriia</taxon>
        <taxon>Flavobacteriales</taxon>
        <taxon>Flavobacteriaceae</taxon>
        <taxon>Flavobacterium</taxon>
    </lineage>
</organism>
<dbReference type="PROSITE" id="PS51257">
    <property type="entry name" value="PROKAR_LIPOPROTEIN"/>
    <property type="match status" value="1"/>
</dbReference>
<dbReference type="PANTHER" id="PTHR33734">
    <property type="entry name" value="LYSM DOMAIN-CONTAINING GPI-ANCHORED PROTEIN 2"/>
    <property type="match status" value="1"/>
</dbReference>
<feature type="chain" id="PRO_5046636314" evidence="6">
    <location>
        <begin position="21"/>
        <end position="691"/>
    </location>
</feature>
<name>A0ABW3IXI5_9FLAO</name>
<dbReference type="SUPFAM" id="SSF53822">
    <property type="entry name" value="Periplasmic binding protein-like I"/>
    <property type="match status" value="1"/>
</dbReference>
<evidence type="ECO:0000313" key="8">
    <source>
        <dbReference type="EMBL" id="MFD0982897.1"/>
    </source>
</evidence>
<evidence type="ECO:0000256" key="2">
    <source>
        <dbReference type="ARBA" id="ARBA00022692"/>
    </source>
</evidence>